<sequence length="115" mass="13283">MLFRGIDSQGNSLEKPFNGLRTLKGSGILRPIFRSKTSKKNHAYLMHRFSEKKNEKINLVFLGFPSWAVAVTKFRLRRGSMTNLINCLKNATLFFVARRKRNIVRIRKLAFALLA</sequence>
<gene>
    <name evidence="1" type="ORF">CEXT_692741</name>
</gene>
<comment type="caution">
    <text evidence="1">The sequence shown here is derived from an EMBL/GenBank/DDBJ whole genome shotgun (WGS) entry which is preliminary data.</text>
</comment>
<dbReference type="Proteomes" id="UP001054945">
    <property type="component" value="Unassembled WGS sequence"/>
</dbReference>
<dbReference type="AlphaFoldDB" id="A0AAV4R2V0"/>
<protein>
    <submittedName>
        <fullName evidence="1">Uncharacterized protein</fullName>
    </submittedName>
</protein>
<keyword evidence="2" id="KW-1185">Reference proteome</keyword>
<accession>A0AAV4R2V0</accession>
<name>A0AAV4R2V0_CAEEX</name>
<organism evidence="1 2">
    <name type="scientific">Caerostris extrusa</name>
    <name type="common">Bark spider</name>
    <name type="synonym">Caerostris bankana</name>
    <dbReference type="NCBI Taxonomy" id="172846"/>
    <lineage>
        <taxon>Eukaryota</taxon>
        <taxon>Metazoa</taxon>
        <taxon>Ecdysozoa</taxon>
        <taxon>Arthropoda</taxon>
        <taxon>Chelicerata</taxon>
        <taxon>Arachnida</taxon>
        <taxon>Araneae</taxon>
        <taxon>Araneomorphae</taxon>
        <taxon>Entelegynae</taxon>
        <taxon>Araneoidea</taxon>
        <taxon>Araneidae</taxon>
        <taxon>Caerostris</taxon>
    </lineage>
</organism>
<proteinExistence type="predicted"/>
<reference evidence="1 2" key="1">
    <citation type="submission" date="2021-06" db="EMBL/GenBank/DDBJ databases">
        <title>Caerostris extrusa draft genome.</title>
        <authorList>
            <person name="Kono N."/>
            <person name="Arakawa K."/>
        </authorList>
    </citation>
    <scope>NUCLEOTIDE SEQUENCE [LARGE SCALE GENOMIC DNA]</scope>
</reference>
<dbReference type="EMBL" id="BPLR01007122">
    <property type="protein sequence ID" value="GIY14636.1"/>
    <property type="molecule type" value="Genomic_DNA"/>
</dbReference>
<evidence type="ECO:0000313" key="1">
    <source>
        <dbReference type="EMBL" id="GIY14636.1"/>
    </source>
</evidence>
<evidence type="ECO:0000313" key="2">
    <source>
        <dbReference type="Proteomes" id="UP001054945"/>
    </source>
</evidence>